<proteinExistence type="predicted"/>
<protein>
    <submittedName>
        <fullName evidence="2">DUF5659 domain-containing protein</fullName>
    </submittedName>
</protein>
<dbReference type="Proteomes" id="UP001478862">
    <property type="component" value="Unassembled WGS sequence"/>
</dbReference>
<sequence>MTNLTEKDFFFCFTKKLSIYLKEEGISYIIKARSIKDNAIYTVYHKTDELQRALDKYKKLTR</sequence>
<feature type="domain" description="DUF5659" evidence="1">
    <location>
        <begin position="11"/>
        <end position="59"/>
    </location>
</feature>
<evidence type="ECO:0000259" key="1">
    <source>
        <dbReference type="Pfam" id="PF18903"/>
    </source>
</evidence>
<gene>
    <name evidence="2" type="ORF">ABNX05_15760</name>
</gene>
<dbReference type="Pfam" id="PF18903">
    <property type="entry name" value="DUF5659"/>
    <property type="match status" value="1"/>
</dbReference>
<evidence type="ECO:0000313" key="3">
    <source>
        <dbReference type="Proteomes" id="UP001478862"/>
    </source>
</evidence>
<reference evidence="2 3" key="1">
    <citation type="submission" date="2024-06" db="EMBL/GenBank/DDBJ databases">
        <title>Lysinibacillus zambalefons sp. nov., a Novel Firmicute Isolated from the Poon Bato Zambales Hyperalkaline Spring.</title>
        <authorList>
            <person name="Aja J.A."/>
            <person name="Lazaro J.E.H."/>
            <person name="Llorin L.D."/>
            <person name="Lim K.R."/>
            <person name="Teodosio J."/>
            <person name="Dalisay D.S."/>
        </authorList>
    </citation>
    <scope>NUCLEOTIDE SEQUENCE [LARGE SCALE GENOMIC DNA]</scope>
    <source>
        <strain evidence="2 3">M3</strain>
    </source>
</reference>
<organism evidence="2 3">
    <name type="scientific">Lysinibacillus zambalensis</name>
    <dbReference type="NCBI Taxonomy" id="3160866"/>
    <lineage>
        <taxon>Bacteria</taxon>
        <taxon>Bacillati</taxon>
        <taxon>Bacillota</taxon>
        <taxon>Bacilli</taxon>
        <taxon>Bacillales</taxon>
        <taxon>Bacillaceae</taxon>
        <taxon>Lysinibacillus</taxon>
    </lineage>
</organism>
<accession>A0ABV1MWZ4</accession>
<comment type="caution">
    <text evidence="2">The sequence shown here is derived from an EMBL/GenBank/DDBJ whole genome shotgun (WGS) entry which is preliminary data.</text>
</comment>
<dbReference type="InterPro" id="IPR043718">
    <property type="entry name" value="DUF5659"/>
</dbReference>
<dbReference type="RefSeq" id="WP_349660585.1">
    <property type="nucleotide sequence ID" value="NZ_JBEGDG010000011.1"/>
</dbReference>
<keyword evidence="3" id="KW-1185">Reference proteome</keyword>
<dbReference type="EMBL" id="JBEGDG010000011">
    <property type="protein sequence ID" value="MEQ6356084.1"/>
    <property type="molecule type" value="Genomic_DNA"/>
</dbReference>
<evidence type="ECO:0000313" key="2">
    <source>
        <dbReference type="EMBL" id="MEQ6356084.1"/>
    </source>
</evidence>
<name>A0ABV1MWZ4_9BACI</name>